<evidence type="ECO:0000256" key="4">
    <source>
        <dbReference type="ARBA" id="ARBA00022679"/>
    </source>
</evidence>
<dbReference type="PROSITE" id="PS00105">
    <property type="entry name" value="AA_TRANSFER_CLASS_1"/>
    <property type="match status" value="1"/>
</dbReference>
<dbReference type="Pfam" id="PF00155">
    <property type="entry name" value="Aminotran_1_2"/>
    <property type="match status" value="1"/>
</dbReference>
<evidence type="ECO:0000256" key="3">
    <source>
        <dbReference type="ARBA" id="ARBA00022576"/>
    </source>
</evidence>
<dbReference type="EC" id="2.6.1.-" evidence="6"/>
<feature type="domain" description="Aminotransferase class I/classII large" evidence="7">
    <location>
        <begin position="31"/>
        <end position="363"/>
    </location>
</feature>
<dbReference type="PANTHER" id="PTHR46383:SF1">
    <property type="entry name" value="ASPARTATE AMINOTRANSFERASE"/>
    <property type="match status" value="1"/>
</dbReference>
<keyword evidence="5" id="KW-0663">Pyridoxal phosphate</keyword>
<reference evidence="8 9" key="1">
    <citation type="journal article" date="2020" name="Syst. Appl. Microbiol.">
        <title>Alienimonas chondri sp. nov., a novel planctomycete isolated from the biofilm of the red alga Chondrus crispus.</title>
        <authorList>
            <person name="Vitorino I."/>
            <person name="Albuquerque L."/>
            <person name="Wiegand S."/>
            <person name="Kallscheuer N."/>
            <person name="da Costa M.S."/>
            <person name="Lobo-da-Cunha A."/>
            <person name="Jogler C."/>
            <person name="Lage O.M."/>
        </authorList>
    </citation>
    <scope>NUCLEOTIDE SEQUENCE [LARGE SCALE GENOMIC DNA]</scope>
    <source>
        <strain evidence="8 9">LzC2</strain>
    </source>
</reference>
<dbReference type="SUPFAM" id="SSF53383">
    <property type="entry name" value="PLP-dependent transferases"/>
    <property type="match status" value="1"/>
</dbReference>
<evidence type="ECO:0000256" key="2">
    <source>
        <dbReference type="ARBA" id="ARBA00007441"/>
    </source>
</evidence>
<name>A0ABX1VE23_9PLAN</name>
<dbReference type="Proteomes" id="UP000609651">
    <property type="component" value="Unassembled WGS sequence"/>
</dbReference>
<sequence>MAAAFSFSDRARGIDASGIRKVFDLAAQLEDPINLSIGQPHYPVPDAVKEAIATAVAEDRNAYSPSQGIASLVARLQATADETYGHADRRAFVTSGTSGGLMLALSALVNPGDEVVAFDPYFVMYKHLTTLCGGVCKFVDTYPDFRIDLDKVRAAIGPKTKAILCNSPANPTGSVMTEEEARGMAAISRETGVPLISDEIYDLFCHDGAFVSPAKFDENCLVVGGFSKTYGMTGLRIGYAHGPAALVDQMIKLQQYTFVCSPQPAQWGALAALDVDMSARAEEYRGKRDLLAGLIGERFDVRGADGAFYMFVPAPWGTGTEFVAACIKEGLLVIPGNVFSEQDTHFRISYAATDDVIRRGAEVLNRLAKRGPQCDDYCSPRPFLGERGRG</sequence>
<organism evidence="8 9">
    <name type="scientific">Alienimonas chondri</name>
    <dbReference type="NCBI Taxonomy" id="2681879"/>
    <lineage>
        <taxon>Bacteria</taxon>
        <taxon>Pseudomonadati</taxon>
        <taxon>Planctomycetota</taxon>
        <taxon>Planctomycetia</taxon>
        <taxon>Planctomycetales</taxon>
        <taxon>Planctomycetaceae</taxon>
        <taxon>Alienimonas</taxon>
    </lineage>
</organism>
<evidence type="ECO:0000256" key="1">
    <source>
        <dbReference type="ARBA" id="ARBA00001933"/>
    </source>
</evidence>
<evidence type="ECO:0000259" key="7">
    <source>
        <dbReference type="Pfam" id="PF00155"/>
    </source>
</evidence>
<dbReference type="GO" id="GO:0004069">
    <property type="term" value="F:L-aspartate:2-oxoglutarate aminotransferase activity"/>
    <property type="evidence" value="ECO:0007669"/>
    <property type="project" value="UniProtKB-EC"/>
</dbReference>
<dbReference type="InterPro" id="IPR015421">
    <property type="entry name" value="PyrdxlP-dep_Trfase_major"/>
</dbReference>
<dbReference type="Gene3D" id="3.40.640.10">
    <property type="entry name" value="Type I PLP-dependent aspartate aminotransferase-like (Major domain)"/>
    <property type="match status" value="1"/>
</dbReference>
<proteinExistence type="inferred from homology"/>
<evidence type="ECO:0000256" key="5">
    <source>
        <dbReference type="ARBA" id="ARBA00022898"/>
    </source>
</evidence>
<comment type="similarity">
    <text evidence="2 6">Belongs to the class-I pyridoxal-phosphate-dependent aminotransferase family.</text>
</comment>
<evidence type="ECO:0000256" key="6">
    <source>
        <dbReference type="RuleBase" id="RU000481"/>
    </source>
</evidence>
<evidence type="ECO:0000313" key="8">
    <source>
        <dbReference type="EMBL" id="NNJ26152.1"/>
    </source>
</evidence>
<dbReference type="InterPro" id="IPR050596">
    <property type="entry name" value="AspAT/PAT-like"/>
</dbReference>
<keyword evidence="4 6" id="KW-0808">Transferase</keyword>
<keyword evidence="9" id="KW-1185">Reference proteome</keyword>
<dbReference type="CDD" id="cd00609">
    <property type="entry name" value="AAT_like"/>
    <property type="match status" value="1"/>
</dbReference>
<gene>
    <name evidence="8" type="primary">aspC</name>
    <name evidence="8" type="ORF">LzC2_22320</name>
</gene>
<dbReference type="InterPro" id="IPR015424">
    <property type="entry name" value="PyrdxlP-dep_Trfase"/>
</dbReference>
<comment type="cofactor">
    <cofactor evidence="1 6">
        <name>pyridoxal 5'-phosphate</name>
        <dbReference type="ChEBI" id="CHEBI:597326"/>
    </cofactor>
</comment>
<dbReference type="InterPro" id="IPR004838">
    <property type="entry name" value="NHTrfase_class1_PyrdxlP-BS"/>
</dbReference>
<keyword evidence="3 6" id="KW-0032">Aminotransferase</keyword>
<dbReference type="PANTHER" id="PTHR46383">
    <property type="entry name" value="ASPARTATE AMINOTRANSFERASE"/>
    <property type="match status" value="1"/>
</dbReference>
<comment type="caution">
    <text evidence="8">The sequence shown here is derived from an EMBL/GenBank/DDBJ whole genome shotgun (WGS) entry which is preliminary data.</text>
</comment>
<accession>A0ABX1VE23</accession>
<protein>
    <recommendedName>
        <fullName evidence="6">Aminotransferase</fullName>
        <ecNumber evidence="6">2.6.1.-</ecNumber>
    </recommendedName>
</protein>
<dbReference type="RefSeq" id="WP_171186892.1">
    <property type="nucleotide sequence ID" value="NZ_WTPX01000064.1"/>
</dbReference>
<dbReference type="InterPro" id="IPR004839">
    <property type="entry name" value="Aminotransferase_I/II_large"/>
</dbReference>
<dbReference type="EMBL" id="WTPX01000064">
    <property type="protein sequence ID" value="NNJ26152.1"/>
    <property type="molecule type" value="Genomic_DNA"/>
</dbReference>
<evidence type="ECO:0000313" key="9">
    <source>
        <dbReference type="Proteomes" id="UP000609651"/>
    </source>
</evidence>